<accession>A0AAV9J5H5</accession>
<evidence type="ECO:0000256" key="2">
    <source>
        <dbReference type="ARBA" id="ARBA00022771"/>
    </source>
</evidence>
<evidence type="ECO:0000259" key="6">
    <source>
        <dbReference type="PROSITE" id="PS50016"/>
    </source>
</evidence>
<keyword evidence="8" id="KW-1185">Reference proteome</keyword>
<dbReference type="EMBL" id="JAVFHQ010000080">
    <property type="protein sequence ID" value="KAK4539891.1"/>
    <property type="molecule type" value="Genomic_DNA"/>
</dbReference>
<evidence type="ECO:0000256" key="1">
    <source>
        <dbReference type="ARBA" id="ARBA00022723"/>
    </source>
</evidence>
<feature type="compositionally biased region" description="Basic residues" evidence="5">
    <location>
        <begin position="183"/>
        <end position="199"/>
    </location>
</feature>
<evidence type="ECO:0000313" key="7">
    <source>
        <dbReference type="EMBL" id="KAK4539891.1"/>
    </source>
</evidence>
<feature type="region of interest" description="Disordered" evidence="5">
    <location>
        <begin position="164"/>
        <end position="199"/>
    </location>
</feature>
<dbReference type="SMART" id="SM00249">
    <property type="entry name" value="PHD"/>
    <property type="match status" value="1"/>
</dbReference>
<keyword evidence="1" id="KW-0479">Metal-binding</keyword>
<dbReference type="Gene3D" id="3.30.40.10">
    <property type="entry name" value="Zinc/RING finger domain, C3HC4 (zinc finger)"/>
    <property type="match status" value="1"/>
</dbReference>
<evidence type="ECO:0000256" key="4">
    <source>
        <dbReference type="PROSITE-ProRule" id="PRU00146"/>
    </source>
</evidence>
<proteinExistence type="predicted"/>
<keyword evidence="2 4" id="KW-0863">Zinc-finger</keyword>
<dbReference type="InterPro" id="IPR011011">
    <property type="entry name" value="Znf_FYVE_PHD"/>
</dbReference>
<evidence type="ECO:0000256" key="5">
    <source>
        <dbReference type="SAM" id="MobiDB-lite"/>
    </source>
</evidence>
<keyword evidence="3" id="KW-0862">Zinc</keyword>
<dbReference type="InterPro" id="IPR019787">
    <property type="entry name" value="Znf_PHD-finger"/>
</dbReference>
<dbReference type="Proteomes" id="UP001324427">
    <property type="component" value="Unassembled WGS sequence"/>
</dbReference>
<dbReference type="InterPro" id="IPR001965">
    <property type="entry name" value="Znf_PHD"/>
</dbReference>
<dbReference type="PROSITE" id="PS01359">
    <property type="entry name" value="ZF_PHD_1"/>
    <property type="match status" value="1"/>
</dbReference>
<dbReference type="CDD" id="cd15489">
    <property type="entry name" value="PHD_SF"/>
    <property type="match status" value="1"/>
</dbReference>
<dbReference type="InterPro" id="IPR019786">
    <property type="entry name" value="Zinc_finger_PHD-type_CS"/>
</dbReference>
<evidence type="ECO:0000313" key="8">
    <source>
        <dbReference type="Proteomes" id="UP001324427"/>
    </source>
</evidence>
<reference evidence="7 8" key="1">
    <citation type="submission" date="2021-11" db="EMBL/GenBank/DDBJ databases">
        <title>Black yeast isolated from Biological Soil Crust.</title>
        <authorList>
            <person name="Kurbessoian T."/>
        </authorList>
    </citation>
    <scope>NUCLEOTIDE SEQUENCE [LARGE SCALE GENOMIC DNA]</scope>
    <source>
        <strain evidence="7 8">CCFEE 5522</strain>
    </source>
</reference>
<organism evidence="7 8">
    <name type="scientific">Oleoguttula mirabilis</name>
    <dbReference type="NCBI Taxonomy" id="1507867"/>
    <lineage>
        <taxon>Eukaryota</taxon>
        <taxon>Fungi</taxon>
        <taxon>Dikarya</taxon>
        <taxon>Ascomycota</taxon>
        <taxon>Pezizomycotina</taxon>
        <taxon>Dothideomycetes</taxon>
        <taxon>Dothideomycetidae</taxon>
        <taxon>Mycosphaerellales</taxon>
        <taxon>Teratosphaeriaceae</taxon>
        <taxon>Oleoguttula</taxon>
    </lineage>
</organism>
<sequence length="199" mass="22626">MPREESDSGDEESQLLYQPKHLDQQDSSQLDYGEEPNASPGQLESPLREKSRRQRDQPLFVKETHPLGLAPFPDGSTVPPNRLPAIKNFAKPADHSTQAPHDPVEKLVEFCICKARATSIDADNGLYIQCHERKCGKWFHQKCVDYEEPEDWRDGWLCADCGRPGEGNGEGYETEEEVAVREKPKRKKKKQSAKRKARA</sequence>
<dbReference type="SUPFAM" id="SSF57903">
    <property type="entry name" value="FYVE/PHD zinc finger"/>
    <property type="match status" value="1"/>
</dbReference>
<dbReference type="InterPro" id="IPR013083">
    <property type="entry name" value="Znf_RING/FYVE/PHD"/>
</dbReference>
<dbReference type="PROSITE" id="PS50016">
    <property type="entry name" value="ZF_PHD_2"/>
    <property type="match status" value="1"/>
</dbReference>
<name>A0AAV9J5H5_9PEZI</name>
<dbReference type="AlphaFoldDB" id="A0AAV9J5H5"/>
<comment type="caution">
    <text evidence="7">The sequence shown here is derived from an EMBL/GenBank/DDBJ whole genome shotgun (WGS) entry which is preliminary data.</text>
</comment>
<protein>
    <recommendedName>
        <fullName evidence="6">PHD-type domain-containing protein</fullName>
    </recommendedName>
</protein>
<dbReference type="GO" id="GO:0008270">
    <property type="term" value="F:zinc ion binding"/>
    <property type="evidence" value="ECO:0007669"/>
    <property type="project" value="UniProtKB-KW"/>
</dbReference>
<gene>
    <name evidence="7" type="ORF">LTR36_010285</name>
</gene>
<evidence type="ECO:0000256" key="3">
    <source>
        <dbReference type="ARBA" id="ARBA00022833"/>
    </source>
</evidence>
<feature type="domain" description="PHD-type" evidence="6">
    <location>
        <begin position="108"/>
        <end position="164"/>
    </location>
</feature>
<feature type="region of interest" description="Disordered" evidence="5">
    <location>
        <begin position="1"/>
        <end position="78"/>
    </location>
</feature>
<dbReference type="Pfam" id="PF00628">
    <property type="entry name" value="PHD"/>
    <property type="match status" value="1"/>
</dbReference>